<sequence>MSDLGHQDPDKEMKARWRGLKNSMKVWNDSSAAEEFERGLLHPQLARELYTLPSEVLLARAAKEMVLVSSRPLWRSSTESMTRAGFITFMEYRISHLQQELDALKSGGGPEAVPKAEERASELEQELEKTKWERDKALQRLEASEKELSEVRSNPAEIQRLLKEARVRARKMDDKLLQAMKTLENARAELPKQAVDRYKESTGFKEGLKRMGRVTYEYGYRVALACFHTLHPDSKVEEDPFTIHPEDDLVPMERQQAFDDSDPLES</sequence>
<feature type="region of interest" description="Disordered" evidence="2">
    <location>
        <begin position="235"/>
        <end position="266"/>
    </location>
</feature>
<dbReference type="EMBL" id="KV875536">
    <property type="protein sequence ID" value="RZR71473.1"/>
    <property type="molecule type" value="Genomic_DNA"/>
</dbReference>
<accession>A0A445MB67</accession>
<keyword evidence="1" id="KW-0175">Coiled coil</keyword>
<dbReference type="Gene3D" id="1.10.287.1490">
    <property type="match status" value="1"/>
</dbReference>
<evidence type="ECO:0000313" key="3">
    <source>
        <dbReference type="EMBL" id="RZR71473.1"/>
    </source>
</evidence>
<gene>
    <name evidence="3" type="ORF">BHM03_00005374</name>
</gene>
<name>A0A445MB67_ENSVE</name>
<organism evidence="3">
    <name type="scientific">Ensete ventricosum</name>
    <name type="common">Abyssinian banana</name>
    <name type="synonym">Musa ensete</name>
    <dbReference type="NCBI Taxonomy" id="4639"/>
    <lineage>
        <taxon>Eukaryota</taxon>
        <taxon>Viridiplantae</taxon>
        <taxon>Streptophyta</taxon>
        <taxon>Embryophyta</taxon>
        <taxon>Tracheophyta</taxon>
        <taxon>Spermatophyta</taxon>
        <taxon>Magnoliopsida</taxon>
        <taxon>Liliopsida</taxon>
        <taxon>Zingiberales</taxon>
        <taxon>Musaceae</taxon>
        <taxon>Ensete</taxon>
    </lineage>
</organism>
<feature type="coiled-coil region" evidence="1">
    <location>
        <begin position="113"/>
        <end position="189"/>
    </location>
</feature>
<dbReference type="AlphaFoldDB" id="A0A445MB67"/>
<reference evidence="3" key="1">
    <citation type="journal article" date="2018" name="Data Brief">
        <title>Genome sequence data from 17 accessions of Ensete ventricosum, a staple food crop for millions in Ethiopia.</title>
        <authorList>
            <person name="Yemataw Z."/>
            <person name="Muzemil S."/>
            <person name="Ambachew D."/>
            <person name="Tripathi L."/>
            <person name="Tesfaye K."/>
            <person name="Chala A."/>
            <person name="Farbos A."/>
            <person name="O'Neill P."/>
            <person name="Moore K."/>
            <person name="Grant M."/>
            <person name="Studholme D.J."/>
        </authorList>
    </citation>
    <scope>NUCLEOTIDE SEQUENCE [LARGE SCALE GENOMIC DNA]</scope>
    <source>
        <tissue evidence="3">Leaf</tissue>
    </source>
</reference>
<evidence type="ECO:0000256" key="2">
    <source>
        <dbReference type="SAM" id="MobiDB-lite"/>
    </source>
</evidence>
<dbReference type="Proteomes" id="UP000290560">
    <property type="component" value="Unassembled WGS sequence"/>
</dbReference>
<protein>
    <submittedName>
        <fullName evidence="3">Uncharacterized protein</fullName>
    </submittedName>
</protein>
<evidence type="ECO:0000256" key="1">
    <source>
        <dbReference type="SAM" id="Coils"/>
    </source>
</evidence>
<proteinExistence type="predicted"/>